<sequence length="101" mass="10390">MGVNLHNLADVRAGLGYPDEAEALYGRALAAKSRLLGPNHPQVGLTLNNLVVLVADRGDLARAAELADRAQMVLAAAVATDHPALVAANTTLAAISATRRG</sequence>
<gene>
    <name evidence="1" type="ORF">HZU44_12210</name>
</gene>
<accession>A0A7D6CG60</accession>
<dbReference type="AlphaFoldDB" id="A0A7D6CG60"/>
<dbReference type="SUPFAM" id="SSF48452">
    <property type="entry name" value="TPR-like"/>
    <property type="match status" value="1"/>
</dbReference>
<dbReference type="InterPro" id="IPR011990">
    <property type="entry name" value="TPR-like_helical_dom_sf"/>
</dbReference>
<organism evidence="1">
    <name type="scientific">Micromonospora carbonacea</name>
    <dbReference type="NCBI Taxonomy" id="47853"/>
    <lineage>
        <taxon>Bacteria</taxon>
        <taxon>Bacillati</taxon>
        <taxon>Actinomycetota</taxon>
        <taxon>Actinomycetes</taxon>
        <taxon>Micromonosporales</taxon>
        <taxon>Micromonosporaceae</taxon>
        <taxon>Micromonospora</taxon>
    </lineage>
</organism>
<evidence type="ECO:0000313" key="1">
    <source>
        <dbReference type="EMBL" id="QLK00694.1"/>
    </source>
</evidence>
<proteinExistence type="predicted"/>
<dbReference type="EMBL" id="CP058905">
    <property type="protein sequence ID" value="QLK00694.1"/>
    <property type="molecule type" value="Genomic_DNA"/>
</dbReference>
<reference evidence="1" key="1">
    <citation type="submission" date="2020-08" db="EMBL/GenBank/DDBJ databases">
        <title>A bifunctional nitrone conjugated secondary metabolite targeting the ribosome.</title>
        <authorList>
            <person name="Limbrick E.M."/>
            <person name="Graf M."/>
            <person name="Derewacz D.K."/>
            <person name="Nguyen F."/>
            <person name="Spraggins J.M."/>
            <person name="Wieland M."/>
            <person name="Ynigez-Gutierrez A.E."/>
            <person name="Reisman B.J."/>
            <person name="Zinshteyn B."/>
            <person name="McCulloch K."/>
            <person name="Iverson T.M."/>
            <person name="Green R."/>
            <person name="Wilson D.N."/>
            <person name="Bachmann B.O."/>
        </authorList>
    </citation>
    <scope>NUCLEOTIDE SEQUENCE</scope>
    <source>
        <strain evidence="1">Africana</strain>
    </source>
</reference>
<dbReference type="Gene3D" id="1.25.40.10">
    <property type="entry name" value="Tetratricopeptide repeat domain"/>
    <property type="match status" value="1"/>
</dbReference>
<protein>
    <submittedName>
        <fullName evidence="1">Tetratricopeptide repeat protein</fullName>
    </submittedName>
</protein>
<dbReference type="Pfam" id="PF13424">
    <property type="entry name" value="TPR_12"/>
    <property type="match status" value="1"/>
</dbReference>
<name>A0A7D6CG60_9ACTN</name>